<evidence type="ECO:0000259" key="9">
    <source>
        <dbReference type="PROSITE" id="PS50033"/>
    </source>
</evidence>
<dbReference type="Gene3D" id="1.10.8.10">
    <property type="entry name" value="DNA helicase RuvA subunit, C-terminal domain"/>
    <property type="match status" value="1"/>
</dbReference>
<evidence type="ECO:0000256" key="2">
    <source>
        <dbReference type="ARBA" id="ARBA00004300"/>
    </source>
</evidence>
<evidence type="ECO:0000256" key="5">
    <source>
        <dbReference type="ARBA" id="ARBA00023034"/>
    </source>
</evidence>
<evidence type="ECO:0000256" key="7">
    <source>
        <dbReference type="ARBA" id="ARBA00023242"/>
    </source>
</evidence>
<feature type="region of interest" description="Disordered" evidence="8">
    <location>
        <begin position="99"/>
        <end position="129"/>
    </location>
</feature>
<evidence type="ECO:0000256" key="8">
    <source>
        <dbReference type="SAM" id="MobiDB-lite"/>
    </source>
</evidence>
<feature type="region of interest" description="Disordered" evidence="8">
    <location>
        <begin position="273"/>
        <end position="302"/>
    </location>
</feature>
<evidence type="ECO:0000313" key="11">
    <source>
        <dbReference type="EnsemblMetazoa" id="GAUT014107-PA"/>
    </source>
</evidence>
<feature type="domain" description="UBX" evidence="9">
    <location>
        <begin position="307"/>
        <end position="384"/>
    </location>
</feature>
<dbReference type="CDD" id="cd01770">
    <property type="entry name" value="UBX_UBXN2"/>
    <property type="match status" value="1"/>
</dbReference>
<dbReference type="GO" id="GO:0061025">
    <property type="term" value="P:membrane fusion"/>
    <property type="evidence" value="ECO:0007669"/>
    <property type="project" value="TreeGrafter"/>
</dbReference>
<dbReference type="SMART" id="SM00166">
    <property type="entry name" value="UBX"/>
    <property type="match status" value="1"/>
</dbReference>
<dbReference type="Pfam" id="PF14555">
    <property type="entry name" value="UBA_4"/>
    <property type="match status" value="1"/>
</dbReference>
<dbReference type="VEuPathDB" id="VectorBase:GAUT014107"/>
<evidence type="ECO:0000256" key="6">
    <source>
        <dbReference type="ARBA" id="ARBA00023212"/>
    </source>
</evidence>
<dbReference type="InterPro" id="IPR001012">
    <property type="entry name" value="UBX_dom"/>
</dbReference>
<organism evidence="11 12">
    <name type="scientific">Glossina austeni</name>
    <name type="common">Savannah tsetse fly</name>
    <dbReference type="NCBI Taxonomy" id="7395"/>
    <lineage>
        <taxon>Eukaryota</taxon>
        <taxon>Metazoa</taxon>
        <taxon>Ecdysozoa</taxon>
        <taxon>Arthropoda</taxon>
        <taxon>Hexapoda</taxon>
        <taxon>Insecta</taxon>
        <taxon>Pterygota</taxon>
        <taxon>Neoptera</taxon>
        <taxon>Endopterygota</taxon>
        <taxon>Diptera</taxon>
        <taxon>Brachycera</taxon>
        <taxon>Muscomorpha</taxon>
        <taxon>Hippoboscoidea</taxon>
        <taxon>Glossinidae</taxon>
        <taxon>Glossina</taxon>
    </lineage>
</organism>
<dbReference type="GO" id="GO:0031468">
    <property type="term" value="P:nuclear membrane reassembly"/>
    <property type="evidence" value="ECO:0007669"/>
    <property type="project" value="TreeGrafter"/>
</dbReference>
<evidence type="ECO:0000256" key="4">
    <source>
        <dbReference type="ARBA" id="ARBA00022490"/>
    </source>
</evidence>
<evidence type="ECO:0000259" key="10">
    <source>
        <dbReference type="PROSITE" id="PS51399"/>
    </source>
</evidence>
<comment type="subcellular location">
    <subcellularLocation>
        <location evidence="2">Cytoplasm</location>
        <location evidence="2">Cytoskeleton</location>
        <location evidence="2">Microtubule organizing center</location>
        <location evidence="2">Centrosome</location>
    </subcellularLocation>
    <subcellularLocation>
        <location evidence="3">Golgi apparatus</location>
    </subcellularLocation>
    <subcellularLocation>
        <location evidence="1">Nucleus</location>
    </subcellularLocation>
</comment>
<dbReference type="EnsemblMetazoa" id="GAUT014107-RA">
    <property type="protein sequence ID" value="GAUT014107-PA"/>
    <property type="gene ID" value="GAUT014107"/>
</dbReference>
<dbReference type="GO" id="GO:0043161">
    <property type="term" value="P:proteasome-mediated ubiquitin-dependent protein catabolic process"/>
    <property type="evidence" value="ECO:0007669"/>
    <property type="project" value="TreeGrafter"/>
</dbReference>
<dbReference type="GO" id="GO:0007030">
    <property type="term" value="P:Golgi organization"/>
    <property type="evidence" value="ECO:0007669"/>
    <property type="project" value="TreeGrafter"/>
</dbReference>
<dbReference type="GO" id="GO:0043130">
    <property type="term" value="F:ubiquitin binding"/>
    <property type="evidence" value="ECO:0007669"/>
    <property type="project" value="TreeGrafter"/>
</dbReference>
<evidence type="ECO:0000313" key="12">
    <source>
        <dbReference type="Proteomes" id="UP000078200"/>
    </source>
</evidence>
<dbReference type="InterPro" id="IPR009060">
    <property type="entry name" value="UBA-like_sf"/>
</dbReference>
<dbReference type="PROSITE" id="PS51399">
    <property type="entry name" value="SEP"/>
    <property type="match status" value="1"/>
</dbReference>
<dbReference type="PROSITE" id="PS50033">
    <property type="entry name" value="UBX"/>
    <property type="match status" value="1"/>
</dbReference>
<dbReference type="Gene3D" id="3.30.420.210">
    <property type="entry name" value="SEP domain"/>
    <property type="match status" value="1"/>
</dbReference>
<dbReference type="SMART" id="SM00553">
    <property type="entry name" value="SEP"/>
    <property type="match status" value="1"/>
</dbReference>
<sequence length="386" mass="42136">MADRDELVSQFIEISGSDENVARFYLSSCNWSLEDALSNFLGNQADNDEDVTTIDVSGISPEQLVASLGQVKTTNSSDYFGKNVSTTKAKFATLKDMSNKASENDEEEGQAFYAGGSDRSGQQVLGPPKRKNFREQLTEMFRMAQENIANVEGSGAASTSSGANWGNTGIRLGMTNTDHTVVAPAKKDNANKKPVVVLKLWSQGFSVDDGELRHYDNPQNKEFLETVMRGEIPQELLDMGWVVNVDVEDHRQEDFKKPASAVKLFKGSGHALGSPAPIVTENTETPAAAGNDASDESSAKEKLKLDNTQPITTLQIRLADGTRLAAQFNLNHTVGDILSYIQTARPQYAERNFILVSSFPTRELTDTTETIEAAGLKNAALMQRLN</sequence>
<dbReference type="PANTHER" id="PTHR23333">
    <property type="entry name" value="UBX DOMAIN CONTAINING PROTEIN"/>
    <property type="match status" value="1"/>
</dbReference>
<dbReference type="GO" id="GO:0000045">
    <property type="term" value="P:autophagosome assembly"/>
    <property type="evidence" value="ECO:0007669"/>
    <property type="project" value="TreeGrafter"/>
</dbReference>
<keyword evidence="12" id="KW-1185">Reference proteome</keyword>
<proteinExistence type="predicted"/>
<dbReference type="Pfam" id="PF08059">
    <property type="entry name" value="SEP"/>
    <property type="match status" value="1"/>
</dbReference>
<name>A0A1A9USQ5_GLOAU</name>
<dbReference type="Proteomes" id="UP000078200">
    <property type="component" value="Unassembled WGS sequence"/>
</dbReference>
<dbReference type="InterPro" id="IPR029071">
    <property type="entry name" value="Ubiquitin-like_domsf"/>
</dbReference>
<dbReference type="PANTHER" id="PTHR23333:SF20">
    <property type="entry name" value="NSFL1 COFACTOR P47"/>
    <property type="match status" value="1"/>
</dbReference>
<dbReference type="AlphaFoldDB" id="A0A1A9USQ5"/>
<feature type="domain" description="SEP" evidence="10">
    <location>
        <begin position="193"/>
        <end position="256"/>
    </location>
</feature>
<accession>A0A1A9USQ5</accession>
<dbReference type="Gene3D" id="3.10.20.90">
    <property type="entry name" value="Phosphatidylinositol 3-kinase Catalytic Subunit, Chain A, domain 1"/>
    <property type="match status" value="1"/>
</dbReference>
<dbReference type="GO" id="GO:0005794">
    <property type="term" value="C:Golgi apparatus"/>
    <property type="evidence" value="ECO:0007669"/>
    <property type="project" value="UniProtKB-SubCell"/>
</dbReference>
<reference evidence="11" key="1">
    <citation type="submission" date="2020-05" db="UniProtKB">
        <authorList>
            <consortium name="EnsemblMetazoa"/>
        </authorList>
    </citation>
    <scope>IDENTIFICATION</scope>
    <source>
        <strain evidence="11">TTRI</strain>
    </source>
</reference>
<evidence type="ECO:0000256" key="1">
    <source>
        <dbReference type="ARBA" id="ARBA00004123"/>
    </source>
</evidence>
<protein>
    <submittedName>
        <fullName evidence="11">Uncharacterized protein</fullName>
    </submittedName>
</protein>
<dbReference type="InterPro" id="IPR036241">
    <property type="entry name" value="NSFL1C_SEP_dom_sf"/>
</dbReference>
<dbReference type="GO" id="GO:0005829">
    <property type="term" value="C:cytosol"/>
    <property type="evidence" value="ECO:0007669"/>
    <property type="project" value="TreeGrafter"/>
</dbReference>
<evidence type="ECO:0000256" key="3">
    <source>
        <dbReference type="ARBA" id="ARBA00004555"/>
    </source>
</evidence>
<keyword evidence="5" id="KW-0333">Golgi apparatus</keyword>
<dbReference type="CDD" id="cd14348">
    <property type="entry name" value="UBA_p47"/>
    <property type="match status" value="1"/>
</dbReference>
<dbReference type="GO" id="GO:0005813">
    <property type="term" value="C:centrosome"/>
    <property type="evidence" value="ECO:0007669"/>
    <property type="project" value="UniProtKB-SubCell"/>
</dbReference>
<keyword evidence="4" id="KW-0963">Cytoplasm</keyword>
<dbReference type="SUPFAM" id="SSF102848">
    <property type="entry name" value="NSFL1 (p97 ATPase) cofactor p47, SEP domain"/>
    <property type="match status" value="1"/>
</dbReference>
<dbReference type="STRING" id="7395.A0A1A9USQ5"/>
<dbReference type="SUPFAM" id="SSF54236">
    <property type="entry name" value="Ubiquitin-like"/>
    <property type="match status" value="1"/>
</dbReference>
<keyword evidence="7" id="KW-0539">Nucleus</keyword>
<dbReference type="SUPFAM" id="SSF46934">
    <property type="entry name" value="UBA-like"/>
    <property type="match status" value="1"/>
</dbReference>
<dbReference type="Pfam" id="PF00789">
    <property type="entry name" value="UBX"/>
    <property type="match status" value="1"/>
</dbReference>
<keyword evidence="6" id="KW-0206">Cytoskeleton</keyword>
<dbReference type="FunFam" id="3.30.420.210:FF:000001">
    <property type="entry name" value="NSFL1 (P97) cofactor (P47)"/>
    <property type="match status" value="1"/>
</dbReference>
<dbReference type="InterPro" id="IPR012989">
    <property type="entry name" value="SEP_domain"/>
</dbReference>
<dbReference type="GO" id="GO:0005634">
    <property type="term" value="C:nucleus"/>
    <property type="evidence" value="ECO:0007669"/>
    <property type="project" value="UniProtKB-SubCell"/>
</dbReference>